<accession>A0A833SN03</accession>
<comment type="caution">
    <text evidence="4">The sequence shown here is derived from an EMBL/GenBank/DDBJ whole genome shotgun (WGS) entry which is preliminary data.</text>
</comment>
<reference evidence="4 5" key="1">
    <citation type="submission" date="2019-10" db="EMBL/GenBank/DDBJ databases">
        <title>Chromosome-level genome assembly of Tarim red deer.</title>
        <authorList>
            <person name="Ba H."/>
        </authorList>
    </citation>
    <scope>NUCLEOTIDE SEQUENCE [LARGE SCALE GENOMIC DNA]</scope>
    <source>
        <strain evidence="4">CEY-2017</strain>
        <tissue evidence="4">Blood</tissue>
    </source>
</reference>
<feature type="compositionally biased region" description="Basic and acidic residues" evidence="3">
    <location>
        <begin position="15"/>
        <end position="25"/>
    </location>
</feature>
<keyword evidence="5" id="KW-1185">Reference proteome</keyword>
<dbReference type="InterPro" id="IPR002164">
    <property type="entry name" value="NAP_family"/>
</dbReference>
<feature type="region of interest" description="Disordered" evidence="3">
    <location>
        <begin position="1"/>
        <end position="29"/>
    </location>
</feature>
<dbReference type="Pfam" id="PF00956">
    <property type="entry name" value="NAP"/>
    <property type="match status" value="1"/>
</dbReference>
<gene>
    <name evidence="4" type="ORF">G4228_020361</name>
</gene>
<feature type="region of interest" description="Disordered" evidence="3">
    <location>
        <begin position="114"/>
        <end position="144"/>
    </location>
</feature>
<dbReference type="InterPro" id="IPR037231">
    <property type="entry name" value="NAP-like_sf"/>
</dbReference>
<dbReference type="AlphaFoldDB" id="A0A833SN03"/>
<dbReference type="SUPFAM" id="SSF143113">
    <property type="entry name" value="NAP-like"/>
    <property type="match status" value="1"/>
</dbReference>
<proteinExistence type="inferred from homology"/>
<dbReference type="PANTHER" id="PTHR11875">
    <property type="entry name" value="TESTIS-SPECIFIC Y-ENCODED PROTEIN"/>
    <property type="match status" value="1"/>
</dbReference>
<protein>
    <recommendedName>
        <fullName evidence="6">Testis-specific Y-encoded protein 1-like</fullName>
    </recommendedName>
</protein>
<dbReference type="EMBL" id="WMHW01002960">
    <property type="protein sequence ID" value="KAF4008596.1"/>
    <property type="molecule type" value="Genomic_DNA"/>
</dbReference>
<dbReference type="GO" id="GO:0005634">
    <property type="term" value="C:nucleus"/>
    <property type="evidence" value="ECO:0007669"/>
    <property type="project" value="InterPro"/>
</dbReference>
<name>A0A833SN03_9CERV</name>
<organism evidence="4 5">
    <name type="scientific">Cervus hanglu yarkandensis</name>
    <name type="common">Yarkand deer</name>
    <dbReference type="NCBI Taxonomy" id="84702"/>
    <lineage>
        <taxon>Eukaryota</taxon>
        <taxon>Metazoa</taxon>
        <taxon>Chordata</taxon>
        <taxon>Craniata</taxon>
        <taxon>Vertebrata</taxon>
        <taxon>Euteleostomi</taxon>
        <taxon>Mammalia</taxon>
        <taxon>Eutheria</taxon>
        <taxon>Laurasiatheria</taxon>
        <taxon>Artiodactyla</taxon>
        <taxon>Ruminantia</taxon>
        <taxon>Pecora</taxon>
        <taxon>Cervidae</taxon>
        <taxon>Cervinae</taxon>
        <taxon>Cervus</taxon>
    </lineage>
</organism>
<evidence type="ECO:0000313" key="5">
    <source>
        <dbReference type="Proteomes" id="UP000631465"/>
    </source>
</evidence>
<sequence length="288" mass="32050">MSGPFAFAPARGHSHVPEERERQPEEGGTFPGLRTFLAGSPGAQGAVARGPAVTMPCTAWTLQPPGGTAGEEVSLYMVEVVEESVGPLVDRDEAGIRRVCQLLAEDFMEEVEAVADEEQDQGSSQELKEKTLQKQGLERPGGPSEWPAPNVLQAIMNHPQVSIIISAQDDFLRYMIDFKVQVQSHPRSRCKLIFSFRDNPYFWNTVIVKEYSLDITGYRARRSTPVHWFWDFERGAPSRRLGTRSLNFLNWLSGHNCPESNRIAEVGLVWACTQFAIDVGALGFSREG</sequence>
<dbReference type="GO" id="GO:0006334">
    <property type="term" value="P:nucleosome assembly"/>
    <property type="evidence" value="ECO:0007669"/>
    <property type="project" value="InterPro"/>
</dbReference>
<dbReference type="Gene3D" id="3.30.1120.90">
    <property type="entry name" value="Nucleosome assembly protein"/>
    <property type="match status" value="1"/>
</dbReference>
<dbReference type="Proteomes" id="UP000631465">
    <property type="component" value="Unassembled WGS sequence"/>
</dbReference>
<evidence type="ECO:0008006" key="6">
    <source>
        <dbReference type="Google" id="ProtNLM"/>
    </source>
</evidence>
<evidence type="ECO:0000256" key="1">
    <source>
        <dbReference type="ARBA" id="ARBA00009947"/>
    </source>
</evidence>
<comment type="similarity">
    <text evidence="1 2">Belongs to the nucleosome assembly protein (NAP) family.</text>
</comment>
<evidence type="ECO:0000256" key="3">
    <source>
        <dbReference type="SAM" id="MobiDB-lite"/>
    </source>
</evidence>
<evidence type="ECO:0000256" key="2">
    <source>
        <dbReference type="RuleBase" id="RU003876"/>
    </source>
</evidence>
<evidence type="ECO:0000313" key="4">
    <source>
        <dbReference type="EMBL" id="KAF4008596.1"/>
    </source>
</evidence>